<dbReference type="Proteomes" id="UP000663552">
    <property type="component" value="Plasmid p1196B"/>
</dbReference>
<keyword evidence="2" id="KW-0614">Plasmid</keyword>
<proteinExistence type="predicted"/>
<reference evidence="1" key="3">
    <citation type="submission" date="2023-04" db="EMBL/GenBank/DDBJ databases">
        <authorList>
            <person name="McDonnell B."/>
        </authorList>
    </citation>
    <scope>NUCLEOTIDE SEQUENCE</scope>
    <source>
        <strain evidence="1">JM3</strain>
        <plasmid evidence="1">pJM3D</plasmid>
    </source>
</reference>
<geneLocation type="plasmid" evidence="2 4">
    <name>p1196A</name>
</geneLocation>
<sequence>MPRYTTLTDYVNTQIEKFDIPDTEKNRSKLRIKFTRELKRLGYWDTAEKKVIGRNETRLFSDEQLNHLSIEVEPYLLKQGNVDIEELEEYRQNFENYIEEVRNQTNESYQQQLEAEQYEPPKVTKREAMEVMITALFEKYFEPLDLEQWNKDKATTHFSELSDMTDTDYILACMRLNNPTTSYTKEK</sequence>
<name>A0A896TDU0_LACLC</name>
<dbReference type="AlphaFoldDB" id="A0A896TDU0"/>
<protein>
    <submittedName>
        <fullName evidence="2">Uncharacterized protein</fullName>
    </submittedName>
</protein>
<dbReference type="RefSeq" id="WP_012881358.1">
    <property type="nucleotide sequence ID" value="NZ_CP016740.2"/>
</dbReference>
<gene>
    <name evidence="2" type="ORF">LL1196_pA16</name>
    <name evidence="1" type="ORF">LLJM3_04580</name>
</gene>
<dbReference type="EMBL" id="CP016740">
    <property type="protein sequence ID" value="ARE22214.1"/>
    <property type="molecule type" value="Genomic_DNA"/>
</dbReference>
<reference evidence="1 3" key="1">
    <citation type="journal article" date="2017" name="BMC Genomics">
        <title>Comparative and functional genomics of the Lactococcus lactis taxon; insights into evolution and niche adaptation.</title>
        <authorList>
            <person name="Kelleher P."/>
            <person name="Bottacini F."/>
            <person name="Mahony J."/>
            <person name="Kilcawley K.N."/>
            <person name="van Sinderen D."/>
        </authorList>
    </citation>
    <scope>NUCLEOTIDE SEQUENCE [LARGE SCALE GENOMIC DNA]</scope>
    <source>
        <strain evidence="1 3">JM3</strain>
    </source>
</reference>
<organism evidence="2 4">
    <name type="scientific">Lactococcus lactis subsp. cremoris</name>
    <name type="common">Streptococcus cremoris</name>
    <dbReference type="NCBI Taxonomy" id="1359"/>
    <lineage>
        <taxon>Bacteria</taxon>
        <taxon>Bacillati</taxon>
        <taxon>Bacillota</taxon>
        <taxon>Bacilli</taxon>
        <taxon>Lactobacillales</taxon>
        <taxon>Streptococcaceae</taxon>
        <taxon>Lactococcus</taxon>
    </lineage>
</organism>
<evidence type="ECO:0000313" key="3">
    <source>
        <dbReference type="Proteomes" id="UP000192161"/>
    </source>
</evidence>
<evidence type="ECO:0000313" key="2">
    <source>
        <dbReference type="EMBL" id="QSD64215.1"/>
    </source>
</evidence>
<geneLocation type="plasmid" evidence="1 3">
    <name>pJM3D</name>
</geneLocation>
<evidence type="ECO:0000313" key="1">
    <source>
        <dbReference type="EMBL" id="ARE22214.1"/>
    </source>
</evidence>
<evidence type="ECO:0000313" key="4">
    <source>
        <dbReference type="Proteomes" id="UP000663552"/>
    </source>
</evidence>
<dbReference type="Proteomes" id="UP000192161">
    <property type="component" value="Plasmid pJM3D"/>
</dbReference>
<dbReference type="EMBL" id="CP032149">
    <property type="protein sequence ID" value="QSD64215.1"/>
    <property type="molecule type" value="Genomic_DNA"/>
</dbReference>
<accession>A0A896TDU0</accession>
<reference evidence="2" key="2">
    <citation type="journal article" date="2020" name="Mol. Microbiol.">
        <title>The CWPS Rubik's cube: Linking diversity of cell wall polysaccharide structures with the encoded biosynthetic machinery of selected Lactococcus lactis strains.</title>
        <authorList>
            <person name="Mahony J."/>
            <person name="Frantzen C."/>
            <person name="Vinogradov E."/>
            <person name="Sadovskaya I."/>
            <person name="Theodorou I."/>
            <person name="Kelleher P."/>
            <person name="Chapot-Chartier M.P."/>
            <person name="Cambillau C."/>
            <person name="Holo H."/>
            <person name="van Sinderen D."/>
        </authorList>
    </citation>
    <scope>NUCLEOTIDE SEQUENCE</scope>
    <source>
        <strain evidence="2">1196</strain>
        <plasmid evidence="2 4">p1196A</plasmid>
    </source>
</reference>